<accession>A0A212DDY1</accession>
<sequence>MVELLEDHGLVAGARAPQPGDSYSRLQQRRERQALYQLKRRHEEGAGRKRKVLRVQDDQDGWG</sequence>
<dbReference type="EMBL" id="MKHE01000004">
    <property type="protein sequence ID" value="OWK16430.1"/>
    <property type="molecule type" value="Genomic_DNA"/>
</dbReference>
<evidence type="ECO:0000256" key="1">
    <source>
        <dbReference type="SAM" id="MobiDB-lite"/>
    </source>
</evidence>
<reference evidence="2 3" key="1">
    <citation type="journal article" date="2018" name="Mol. Genet. Genomics">
        <title>The red deer Cervus elaphus genome CerEla1.0: sequencing, annotating, genes, and chromosomes.</title>
        <authorList>
            <person name="Bana N.A."/>
            <person name="Nyiri A."/>
            <person name="Nagy J."/>
            <person name="Frank K."/>
            <person name="Nagy T."/>
            <person name="Steger V."/>
            <person name="Schiller M."/>
            <person name="Lakatos P."/>
            <person name="Sugar L."/>
            <person name="Horn P."/>
            <person name="Barta E."/>
            <person name="Orosz L."/>
        </authorList>
    </citation>
    <scope>NUCLEOTIDE SEQUENCE [LARGE SCALE GENOMIC DNA]</scope>
    <source>
        <strain evidence="2">Hungarian</strain>
    </source>
</reference>
<protein>
    <submittedName>
        <fullName evidence="2">DHX34</fullName>
    </submittedName>
</protein>
<feature type="region of interest" description="Disordered" evidence="1">
    <location>
        <begin position="1"/>
        <end position="26"/>
    </location>
</feature>
<dbReference type="AlphaFoldDB" id="A0A212DDY1"/>
<keyword evidence="3" id="KW-1185">Reference proteome</keyword>
<feature type="region of interest" description="Disordered" evidence="1">
    <location>
        <begin position="39"/>
        <end position="63"/>
    </location>
</feature>
<organism evidence="2 3">
    <name type="scientific">Cervus elaphus hippelaphus</name>
    <name type="common">European red deer</name>
    <dbReference type="NCBI Taxonomy" id="46360"/>
    <lineage>
        <taxon>Eukaryota</taxon>
        <taxon>Metazoa</taxon>
        <taxon>Chordata</taxon>
        <taxon>Craniata</taxon>
        <taxon>Vertebrata</taxon>
        <taxon>Euteleostomi</taxon>
        <taxon>Mammalia</taxon>
        <taxon>Eutheria</taxon>
        <taxon>Laurasiatheria</taxon>
        <taxon>Artiodactyla</taxon>
        <taxon>Ruminantia</taxon>
        <taxon>Pecora</taxon>
        <taxon>Cervidae</taxon>
        <taxon>Cervinae</taxon>
        <taxon>Cervus</taxon>
    </lineage>
</organism>
<dbReference type="Proteomes" id="UP000242450">
    <property type="component" value="Chromosome 4"/>
</dbReference>
<name>A0A212DDY1_CEREH</name>
<evidence type="ECO:0000313" key="2">
    <source>
        <dbReference type="EMBL" id="OWK16430.1"/>
    </source>
</evidence>
<comment type="caution">
    <text evidence="2">The sequence shown here is derived from an EMBL/GenBank/DDBJ whole genome shotgun (WGS) entry which is preliminary data.</text>
</comment>
<evidence type="ECO:0000313" key="3">
    <source>
        <dbReference type="Proteomes" id="UP000242450"/>
    </source>
</evidence>
<proteinExistence type="predicted"/>
<gene>
    <name evidence="2" type="ORF">Celaphus_00004655</name>
</gene>